<keyword evidence="2" id="KW-1185">Reference proteome</keyword>
<dbReference type="OrthoDB" id="3405463at2"/>
<evidence type="ECO:0000313" key="1">
    <source>
        <dbReference type="EMBL" id="KAB8189530.1"/>
    </source>
</evidence>
<proteinExistence type="predicted"/>
<reference evidence="1 2" key="1">
    <citation type="submission" date="2019-10" db="EMBL/GenBank/DDBJ databases">
        <title>Nonomuraea sp. nov., isolated from Phyllanthus amarus.</title>
        <authorList>
            <person name="Klykleung N."/>
            <person name="Tanasupawat S."/>
        </authorList>
    </citation>
    <scope>NUCLEOTIDE SEQUENCE [LARGE SCALE GENOMIC DNA]</scope>
    <source>
        <strain evidence="1 2">PA1-10</strain>
    </source>
</reference>
<comment type="caution">
    <text evidence="1">The sequence shown here is derived from an EMBL/GenBank/DDBJ whole genome shotgun (WGS) entry which is preliminary data.</text>
</comment>
<evidence type="ECO:0000313" key="2">
    <source>
        <dbReference type="Proteomes" id="UP000312512"/>
    </source>
</evidence>
<sequence>MKKTSWAQRCCSPSGHGLVLFALFAGMAESERACIREKSPEARRGAGGHGVRNPRKVTCLRVSKPSRS</sequence>
<dbReference type="AlphaFoldDB" id="A0A5C4VMW7"/>
<gene>
    <name evidence="1" type="ORF">FH608_038690</name>
</gene>
<protein>
    <submittedName>
        <fullName evidence="1">Uncharacterized protein</fullName>
    </submittedName>
</protein>
<dbReference type="EMBL" id="VDLX02000019">
    <property type="protein sequence ID" value="KAB8189530.1"/>
    <property type="molecule type" value="Genomic_DNA"/>
</dbReference>
<name>A0A5C4VMW7_9ACTN</name>
<organism evidence="1 2">
    <name type="scientific">Nonomuraea phyllanthi</name>
    <dbReference type="NCBI Taxonomy" id="2219224"/>
    <lineage>
        <taxon>Bacteria</taxon>
        <taxon>Bacillati</taxon>
        <taxon>Actinomycetota</taxon>
        <taxon>Actinomycetes</taxon>
        <taxon>Streptosporangiales</taxon>
        <taxon>Streptosporangiaceae</taxon>
        <taxon>Nonomuraea</taxon>
    </lineage>
</organism>
<dbReference type="Proteomes" id="UP000312512">
    <property type="component" value="Unassembled WGS sequence"/>
</dbReference>
<accession>A0A5C4VMW7</accession>